<dbReference type="Proteomes" id="UP000019118">
    <property type="component" value="Unassembled WGS sequence"/>
</dbReference>
<dbReference type="AlphaFoldDB" id="A0AAR5Q6T5"/>
<protein>
    <submittedName>
        <fullName evidence="1">Uncharacterized protein</fullName>
    </submittedName>
</protein>
<name>A0AAR5Q6T5_DENPD</name>
<evidence type="ECO:0000313" key="1">
    <source>
        <dbReference type="EnsemblMetazoa" id="XP_019768895.1"/>
    </source>
</evidence>
<reference evidence="1" key="2">
    <citation type="submission" date="2024-08" db="UniProtKB">
        <authorList>
            <consortium name="EnsemblMetazoa"/>
        </authorList>
    </citation>
    <scope>IDENTIFICATION</scope>
</reference>
<dbReference type="GeneID" id="109543559"/>
<dbReference type="EnsemblMetazoa" id="XM_019913336.1">
    <property type="protein sequence ID" value="XP_019768895.1"/>
    <property type="gene ID" value="LOC109543559"/>
</dbReference>
<evidence type="ECO:0000313" key="2">
    <source>
        <dbReference type="Proteomes" id="UP000019118"/>
    </source>
</evidence>
<sequence>MTPYACTQNSVFHIDYGVPLLASKSTDYRTSSRKNHDFIPSLPQDFDCRVKVELKPELKETDIALRNEYKSTYNADFLGCHNVDNAVMDDRAMGCKQTDYLRTTGEKIFRESVSHNSTNISEMKGAFIFHNGRLPRENPPLNFTCEIPECYTALQPDVNPADSGFFKYQDIYLSGNRSDYPLHTKQQFTRAREHIFTIYDQHSGTHKESKDELPCKLDGNKTMFDKGHLKRQLPNRISPKTAKRVVNFGNSSECHSEYVNPARLVFYPYRQENGVYCPESFAAAGPWQNLSAAAMYCSENCHIGSRWPIRSVVDLNHPSQANKIIHSNSCCSRN</sequence>
<reference evidence="2" key="1">
    <citation type="journal article" date="2013" name="Genome Biol.">
        <title>Draft genome of the mountain pine beetle, Dendroctonus ponderosae Hopkins, a major forest pest.</title>
        <authorList>
            <person name="Keeling C.I."/>
            <person name="Yuen M.M."/>
            <person name="Liao N.Y."/>
            <person name="Docking T.R."/>
            <person name="Chan S.K."/>
            <person name="Taylor G.A."/>
            <person name="Palmquist D.L."/>
            <person name="Jackman S.D."/>
            <person name="Nguyen A."/>
            <person name="Li M."/>
            <person name="Henderson H."/>
            <person name="Janes J.K."/>
            <person name="Zhao Y."/>
            <person name="Pandoh P."/>
            <person name="Moore R."/>
            <person name="Sperling F.A."/>
            <person name="Huber D.P."/>
            <person name="Birol I."/>
            <person name="Jones S.J."/>
            <person name="Bohlmann J."/>
        </authorList>
    </citation>
    <scope>NUCLEOTIDE SEQUENCE</scope>
</reference>
<dbReference type="RefSeq" id="XP_019768895.1">
    <property type="nucleotide sequence ID" value="XM_019913336.2"/>
</dbReference>
<proteinExistence type="predicted"/>
<organism evidence="1 2">
    <name type="scientific">Dendroctonus ponderosae</name>
    <name type="common">Mountain pine beetle</name>
    <dbReference type="NCBI Taxonomy" id="77166"/>
    <lineage>
        <taxon>Eukaryota</taxon>
        <taxon>Metazoa</taxon>
        <taxon>Ecdysozoa</taxon>
        <taxon>Arthropoda</taxon>
        <taxon>Hexapoda</taxon>
        <taxon>Insecta</taxon>
        <taxon>Pterygota</taxon>
        <taxon>Neoptera</taxon>
        <taxon>Endopterygota</taxon>
        <taxon>Coleoptera</taxon>
        <taxon>Polyphaga</taxon>
        <taxon>Cucujiformia</taxon>
        <taxon>Curculionidae</taxon>
        <taxon>Scolytinae</taxon>
        <taxon>Dendroctonus</taxon>
    </lineage>
</organism>
<dbReference type="KEGG" id="dpa:109543559"/>
<accession>A0AAR5Q6T5</accession>
<keyword evidence="2" id="KW-1185">Reference proteome</keyword>